<dbReference type="PANTHER" id="PTHR24359">
    <property type="entry name" value="SERINE/THREONINE-PROTEIN KINASE SBK1"/>
    <property type="match status" value="1"/>
</dbReference>
<dbReference type="RefSeq" id="XP_009221277.1">
    <property type="nucleotide sequence ID" value="XM_009223013.1"/>
</dbReference>
<reference evidence="4" key="1">
    <citation type="submission" date="2010-07" db="EMBL/GenBank/DDBJ databases">
        <title>The genome sequence of Gaeumannomyces graminis var. tritici strain R3-111a-1.</title>
        <authorList>
            <consortium name="The Broad Institute Genome Sequencing Platform"/>
            <person name="Ma L.-J."/>
            <person name="Dead R."/>
            <person name="Young S."/>
            <person name="Zeng Q."/>
            <person name="Koehrsen M."/>
            <person name="Alvarado L."/>
            <person name="Berlin A."/>
            <person name="Chapman S.B."/>
            <person name="Chen Z."/>
            <person name="Freedman E."/>
            <person name="Gellesch M."/>
            <person name="Goldberg J."/>
            <person name="Griggs A."/>
            <person name="Gujja S."/>
            <person name="Heilman E.R."/>
            <person name="Heiman D."/>
            <person name="Hepburn T."/>
            <person name="Howarth C."/>
            <person name="Jen D."/>
            <person name="Larson L."/>
            <person name="Mehta T."/>
            <person name="Neiman D."/>
            <person name="Pearson M."/>
            <person name="Roberts A."/>
            <person name="Saif S."/>
            <person name="Shea T."/>
            <person name="Shenoy N."/>
            <person name="Sisk P."/>
            <person name="Stolte C."/>
            <person name="Sykes S."/>
            <person name="Walk T."/>
            <person name="White J."/>
            <person name="Yandava C."/>
            <person name="Haas B."/>
            <person name="Nusbaum C."/>
            <person name="Birren B."/>
        </authorList>
    </citation>
    <scope>NUCLEOTIDE SEQUENCE [LARGE SCALE GENOMIC DNA]</scope>
    <source>
        <strain evidence="4">R3-111a-1</strain>
    </source>
</reference>
<reference evidence="2" key="3">
    <citation type="submission" date="2010-09" db="EMBL/GenBank/DDBJ databases">
        <title>Annotation of Gaeumannomyces graminis var. tritici R3-111a-1.</title>
        <authorList>
            <consortium name="The Broad Institute Genome Sequencing Platform"/>
            <person name="Ma L.-J."/>
            <person name="Dead R."/>
            <person name="Young S.K."/>
            <person name="Zeng Q."/>
            <person name="Gargeya S."/>
            <person name="Fitzgerald M."/>
            <person name="Haas B."/>
            <person name="Abouelleil A."/>
            <person name="Alvarado L."/>
            <person name="Arachchi H.M."/>
            <person name="Berlin A."/>
            <person name="Brown A."/>
            <person name="Chapman S.B."/>
            <person name="Chen Z."/>
            <person name="Dunbar C."/>
            <person name="Freedman E."/>
            <person name="Gearin G."/>
            <person name="Gellesch M."/>
            <person name="Goldberg J."/>
            <person name="Griggs A."/>
            <person name="Gujja S."/>
            <person name="Heiman D."/>
            <person name="Howarth C."/>
            <person name="Larson L."/>
            <person name="Lui A."/>
            <person name="MacDonald P.J.P."/>
            <person name="Mehta T."/>
            <person name="Montmayeur A."/>
            <person name="Murphy C."/>
            <person name="Neiman D."/>
            <person name="Pearson M."/>
            <person name="Priest M."/>
            <person name="Roberts A."/>
            <person name="Saif S."/>
            <person name="Shea T."/>
            <person name="Shenoy N."/>
            <person name="Sisk P."/>
            <person name="Stolte C."/>
            <person name="Sykes S."/>
            <person name="Yandava C."/>
            <person name="Wortman J."/>
            <person name="Nusbaum C."/>
            <person name="Birren B."/>
        </authorList>
    </citation>
    <scope>NUCLEOTIDE SEQUENCE</scope>
    <source>
        <strain evidence="2">R3-111a-1</strain>
    </source>
</reference>
<proteinExistence type="predicted"/>
<protein>
    <recommendedName>
        <fullName evidence="1">Protein kinase domain-containing protein</fullName>
    </recommendedName>
</protein>
<reference evidence="3" key="4">
    <citation type="journal article" date="2015" name="G3 (Bethesda)">
        <title>Genome sequences of three phytopathogenic species of the Magnaporthaceae family of fungi.</title>
        <authorList>
            <person name="Okagaki L.H."/>
            <person name="Nunes C.C."/>
            <person name="Sailsbery J."/>
            <person name="Clay B."/>
            <person name="Brown D."/>
            <person name="John T."/>
            <person name="Oh Y."/>
            <person name="Young N."/>
            <person name="Fitzgerald M."/>
            <person name="Haas B.J."/>
            <person name="Zeng Q."/>
            <person name="Young S."/>
            <person name="Adiconis X."/>
            <person name="Fan L."/>
            <person name="Levin J.Z."/>
            <person name="Mitchell T.K."/>
            <person name="Okubara P.A."/>
            <person name="Farman M.L."/>
            <person name="Kohn L.M."/>
            <person name="Birren B."/>
            <person name="Ma L.-J."/>
            <person name="Dean R.A."/>
        </authorList>
    </citation>
    <scope>NUCLEOTIDE SEQUENCE</scope>
    <source>
        <strain evidence="3">R3-111a-1</strain>
    </source>
</reference>
<dbReference type="AlphaFoldDB" id="J3NVA1"/>
<dbReference type="SUPFAM" id="SSF56112">
    <property type="entry name" value="Protein kinase-like (PK-like)"/>
    <property type="match status" value="1"/>
</dbReference>
<reference evidence="2" key="2">
    <citation type="submission" date="2010-07" db="EMBL/GenBank/DDBJ databases">
        <authorList>
            <consortium name="The Broad Institute Genome Sequencing Platform"/>
            <consortium name="Broad Institute Genome Sequencing Center for Infectious Disease"/>
            <person name="Ma L.-J."/>
            <person name="Dead R."/>
            <person name="Young S."/>
            <person name="Zeng Q."/>
            <person name="Koehrsen M."/>
            <person name="Alvarado L."/>
            <person name="Berlin A."/>
            <person name="Chapman S.B."/>
            <person name="Chen Z."/>
            <person name="Freedman E."/>
            <person name="Gellesch M."/>
            <person name="Goldberg J."/>
            <person name="Griggs A."/>
            <person name="Gujja S."/>
            <person name="Heilman E.R."/>
            <person name="Heiman D."/>
            <person name="Hepburn T."/>
            <person name="Howarth C."/>
            <person name="Jen D."/>
            <person name="Larson L."/>
            <person name="Mehta T."/>
            <person name="Neiman D."/>
            <person name="Pearson M."/>
            <person name="Roberts A."/>
            <person name="Saif S."/>
            <person name="Shea T."/>
            <person name="Shenoy N."/>
            <person name="Sisk P."/>
            <person name="Stolte C."/>
            <person name="Sykes S."/>
            <person name="Walk T."/>
            <person name="White J."/>
            <person name="Yandava C."/>
            <person name="Haas B."/>
            <person name="Nusbaum C."/>
            <person name="Birren B."/>
        </authorList>
    </citation>
    <scope>NUCLEOTIDE SEQUENCE</scope>
    <source>
        <strain evidence="2">R3-111a-1</strain>
    </source>
</reference>
<dbReference type="eggNOG" id="ENOG502R0TY">
    <property type="taxonomic scope" value="Eukaryota"/>
</dbReference>
<dbReference type="PANTHER" id="PTHR24359:SF1">
    <property type="entry name" value="INHIBITOR OF NUCLEAR FACTOR KAPPA-B KINASE EPSILON SUBUNIT HOMOLOG 1-RELATED"/>
    <property type="match status" value="1"/>
</dbReference>
<organism evidence="2">
    <name type="scientific">Gaeumannomyces tritici (strain R3-111a-1)</name>
    <name type="common">Wheat and barley take-all root rot fungus</name>
    <name type="synonym">Gaeumannomyces graminis var. tritici</name>
    <dbReference type="NCBI Taxonomy" id="644352"/>
    <lineage>
        <taxon>Eukaryota</taxon>
        <taxon>Fungi</taxon>
        <taxon>Dikarya</taxon>
        <taxon>Ascomycota</taxon>
        <taxon>Pezizomycotina</taxon>
        <taxon>Sordariomycetes</taxon>
        <taxon>Sordariomycetidae</taxon>
        <taxon>Magnaporthales</taxon>
        <taxon>Magnaporthaceae</taxon>
        <taxon>Gaeumannomyces</taxon>
    </lineage>
</organism>
<accession>J3NVA1</accession>
<dbReference type="GO" id="GO:0005524">
    <property type="term" value="F:ATP binding"/>
    <property type="evidence" value="ECO:0007669"/>
    <property type="project" value="InterPro"/>
</dbReference>
<sequence>MYASGNGSKIFAILALINKPQQITDFYQANVSNGNLPLRRSVIGKYPRHAFHDRTILPFTEYDPSPGKRGVLGTYKARIHPSHHGLLGVDGSDNVVIKAMGHKKEDFSQRTETYEALWFTPGLVEPLATFTFQGGDYLILPWADGGSLADLWAANPMPQKITPELCRWTSSQFEELVRAISMSTQLGPAAAEMGITGPGQYGNLQPEDILCFRREVSCGGVTDFDLRILNIRATTPHDQAAAAWSAPYSPPDFGIGSLTPRASDYWALGCIYLEFTTWLLLGYKAVEEFTKARRMDYGDGSTLNEMFFFLSRRYRGGLCPKVKPVVTQL</sequence>
<reference evidence="3" key="5">
    <citation type="submission" date="2018-04" db="UniProtKB">
        <authorList>
            <consortium name="EnsemblFungi"/>
        </authorList>
    </citation>
    <scope>IDENTIFICATION</scope>
    <source>
        <strain evidence="3">R3-111a-1</strain>
    </source>
</reference>
<dbReference type="PROSITE" id="PS50011">
    <property type="entry name" value="PROTEIN_KINASE_DOM"/>
    <property type="match status" value="1"/>
</dbReference>
<dbReference type="EnsemblFungi" id="EJT75277">
    <property type="protein sequence ID" value="EJT75277"/>
    <property type="gene ID" value="GGTG_05214"/>
</dbReference>
<dbReference type="Gene3D" id="1.10.510.10">
    <property type="entry name" value="Transferase(Phosphotransferase) domain 1"/>
    <property type="match status" value="1"/>
</dbReference>
<gene>
    <name evidence="3" type="primary">20345672</name>
    <name evidence="2" type="ORF">GGTG_05214</name>
</gene>
<dbReference type="InterPro" id="IPR000719">
    <property type="entry name" value="Prot_kinase_dom"/>
</dbReference>
<dbReference type="GO" id="GO:0004674">
    <property type="term" value="F:protein serine/threonine kinase activity"/>
    <property type="evidence" value="ECO:0007669"/>
    <property type="project" value="TreeGrafter"/>
</dbReference>
<dbReference type="EMBL" id="GL385397">
    <property type="protein sequence ID" value="EJT75277.1"/>
    <property type="molecule type" value="Genomic_DNA"/>
</dbReference>
<feature type="domain" description="Protein kinase" evidence="1">
    <location>
        <begin position="60"/>
        <end position="329"/>
    </location>
</feature>
<dbReference type="GeneID" id="20345672"/>
<name>J3NVA1_GAET3</name>
<dbReference type="STRING" id="644352.J3NVA1"/>
<keyword evidence="4" id="KW-1185">Reference proteome</keyword>
<evidence type="ECO:0000313" key="2">
    <source>
        <dbReference type="EMBL" id="EJT75277.1"/>
    </source>
</evidence>
<evidence type="ECO:0000313" key="4">
    <source>
        <dbReference type="Proteomes" id="UP000006039"/>
    </source>
</evidence>
<dbReference type="InterPro" id="IPR011009">
    <property type="entry name" value="Kinase-like_dom_sf"/>
</dbReference>
<dbReference type="Proteomes" id="UP000006039">
    <property type="component" value="Unassembled WGS sequence"/>
</dbReference>
<dbReference type="HOGENOM" id="CLU_844797_0_0_1"/>
<evidence type="ECO:0000259" key="1">
    <source>
        <dbReference type="PROSITE" id="PS50011"/>
    </source>
</evidence>
<evidence type="ECO:0000313" key="3">
    <source>
        <dbReference type="EnsemblFungi" id="EJT75277"/>
    </source>
</evidence>
<dbReference type="VEuPathDB" id="FungiDB:GGTG_05214"/>
<dbReference type="OrthoDB" id="1046782at2759"/>